<name>A0A1I0B750_9FIRM</name>
<feature type="transmembrane region" description="Helical" evidence="1">
    <location>
        <begin position="46"/>
        <end position="67"/>
    </location>
</feature>
<keyword evidence="1" id="KW-0472">Membrane</keyword>
<evidence type="ECO:0000313" key="2">
    <source>
        <dbReference type="EMBL" id="SET02568.1"/>
    </source>
</evidence>
<feature type="transmembrane region" description="Helical" evidence="1">
    <location>
        <begin position="73"/>
        <end position="92"/>
    </location>
</feature>
<dbReference type="RefSeq" id="WP_091351014.1">
    <property type="nucleotide sequence ID" value="NZ_FOIF01000033.1"/>
</dbReference>
<feature type="transmembrane region" description="Helical" evidence="1">
    <location>
        <begin position="6"/>
        <end position="25"/>
    </location>
</feature>
<keyword evidence="1" id="KW-1133">Transmembrane helix</keyword>
<dbReference type="OrthoDB" id="9921187at2"/>
<protein>
    <recommendedName>
        <fullName evidence="4">DUF3784 domain-containing protein</fullName>
    </recommendedName>
</protein>
<dbReference type="AlphaFoldDB" id="A0A1I0B750"/>
<dbReference type="STRING" id="1120990.SAMN03080614_10338"/>
<reference evidence="3" key="1">
    <citation type="submission" date="2016-10" db="EMBL/GenBank/DDBJ databases">
        <authorList>
            <person name="Varghese N."/>
            <person name="Submissions S."/>
        </authorList>
    </citation>
    <scope>NUCLEOTIDE SEQUENCE [LARGE SCALE GENOMIC DNA]</scope>
    <source>
        <strain evidence="3">DSM 13577</strain>
    </source>
</reference>
<accession>A0A1I0B750</accession>
<evidence type="ECO:0000256" key="1">
    <source>
        <dbReference type="SAM" id="Phobius"/>
    </source>
</evidence>
<sequence>MLANILIVIGLILIVIGYLFWKKIYIEIKGEDYGKILEREKNLEVLGENLVYFALGILVLSCLYKFLSILNTKITFGGIILFGLVFAVRYNFQIQK</sequence>
<gene>
    <name evidence="2" type="ORF">SAMN03080614_10338</name>
</gene>
<dbReference type="Proteomes" id="UP000243819">
    <property type="component" value="Unassembled WGS sequence"/>
</dbReference>
<organism evidence="2 3">
    <name type="scientific">Anaerobranca gottschalkii DSM 13577</name>
    <dbReference type="NCBI Taxonomy" id="1120990"/>
    <lineage>
        <taxon>Bacteria</taxon>
        <taxon>Bacillati</taxon>
        <taxon>Bacillota</taxon>
        <taxon>Clostridia</taxon>
        <taxon>Eubacteriales</taxon>
        <taxon>Proteinivoracaceae</taxon>
        <taxon>Anaerobranca</taxon>
    </lineage>
</organism>
<evidence type="ECO:0000313" key="3">
    <source>
        <dbReference type="Proteomes" id="UP000243819"/>
    </source>
</evidence>
<keyword evidence="1" id="KW-0812">Transmembrane</keyword>
<dbReference type="EMBL" id="FOIF01000033">
    <property type="protein sequence ID" value="SET02568.1"/>
    <property type="molecule type" value="Genomic_DNA"/>
</dbReference>
<evidence type="ECO:0008006" key="4">
    <source>
        <dbReference type="Google" id="ProtNLM"/>
    </source>
</evidence>
<keyword evidence="3" id="KW-1185">Reference proteome</keyword>
<proteinExistence type="predicted"/>